<dbReference type="Pfam" id="PF03008">
    <property type="entry name" value="DUF234"/>
    <property type="match status" value="1"/>
</dbReference>
<feature type="domain" description="DUF234" evidence="2">
    <location>
        <begin position="313"/>
        <end position="402"/>
    </location>
</feature>
<keyword evidence="4" id="KW-1185">Reference proteome</keyword>
<name>A0A8J7W9A7_9EURY</name>
<dbReference type="GO" id="GO:0005524">
    <property type="term" value="F:ATP binding"/>
    <property type="evidence" value="ECO:0007669"/>
    <property type="project" value="InterPro"/>
</dbReference>
<organism evidence="3 4">
    <name type="scientific">Methanocalculus chunghsingensis</name>
    <dbReference type="NCBI Taxonomy" id="156457"/>
    <lineage>
        <taxon>Archaea</taxon>
        <taxon>Methanobacteriati</taxon>
        <taxon>Methanobacteriota</taxon>
        <taxon>Stenosarchaea group</taxon>
        <taxon>Methanomicrobia</taxon>
        <taxon>Methanomicrobiales</taxon>
        <taxon>Methanocalculaceae</taxon>
        <taxon>Methanocalculus</taxon>
    </lineage>
</organism>
<dbReference type="EMBL" id="JWHL01000004">
    <property type="protein sequence ID" value="MBR1368762.1"/>
    <property type="molecule type" value="Genomic_DNA"/>
</dbReference>
<proteinExistence type="predicted"/>
<evidence type="ECO:0000313" key="3">
    <source>
        <dbReference type="EMBL" id="MBR1368762.1"/>
    </source>
</evidence>
<dbReference type="InterPro" id="IPR011579">
    <property type="entry name" value="ATPase_dom"/>
</dbReference>
<sequence>MIRSFVDRTTEIALLEEEWKRDGGRLIILYGRRRIGKTRLMTEFTQNKEGIIYFAEDTAKAIQIRKLQHAISQFFGDQLLASLEMTSWDQLFMYLGQHPPTERRYLIIDEFTYLIKNDPSILSALQKSWDMALTDSNWCIILSGSMLGLMTDSALSYTSPLYGRRTRDILLGPLHFTDAKSLLPSYNFKDSLKTYLTIGGIPEYLLKAGEYEEYETFVQREFFNKYGYFYREPYFLLSQEFRELKLYQSILHAIAVGKTAAGAISQFCGVDPRHLYPYMEAMIRLGIIEKELPIFGSKTQGLYRIQDPIFDFWYSHVFPEKQAIEMDRPSAGRESRDPYFGKQFEVYIRKEFFPIILPDYVIGRWWYRGEEIDLIATNDQHREIIFGECKWGHITEKRGRGILKRLEKKSLNVRHDQYPIEQYSLVCGKIDGKEVLREEGYRVYDMEDIESILMGVVP</sequence>
<accession>A0A8J7W9A7</accession>
<comment type="caution">
    <text evidence="3">The sequence shown here is derived from an EMBL/GenBank/DDBJ whole genome shotgun (WGS) entry which is preliminary data.</text>
</comment>
<evidence type="ECO:0000313" key="4">
    <source>
        <dbReference type="Proteomes" id="UP000730161"/>
    </source>
</evidence>
<dbReference type="OrthoDB" id="132045at2157"/>
<dbReference type="Proteomes" id="UP000730161">
    <property type="component" value="Unassembled WGS sequence"/>
</dbReference>
<dbReference type="Gene3D" id="3.40.50.300">
    <property type="entry name" value="P-loop containing nucleotide triphosphate hydrolases"/>
    <property type="match status" value="1"/>
</dbReference>
<dbReference type="Pfam" id="PF01637">
    <property type="entry name" value="ATPase_2"/>
    <property type="match status" value="1"/>
</dbReference>
<dbReference type="PANTHER" id="PTHR34704">
    <property type="entry name" value="ATPASE"/>
    <property type="match status" value="1"/>
</dbReference>
<dbReference type="InterPro" id="IPR027417">
    <property type="entry name" value="P-loop_NTPase"/>
</dbReference>
<gene>
    <name evidence="3" type="ORF">RJ53_04255</name>
</gene>
<dbReference type="AlphaFoldDB" id="A0A8J7W9A7"/>
<dbReference type="SUPFAM" id="SSF52540">
    <property type="entry name" value="P-loop containing nucleoside triphosphate hydrolases"/>
    <property type="match status" value="1"/>
</dbReference>
<evidence type="ECO:0000259" key="2">
    <source>
        <dbReference type="Pfam" id="PF03008"/>
    </source>
</evidence>
<dbReference type="InterPro" id="IPR004256">
    <property type="entry name" value="DUF234"/>
</dbReference>
<protein>
    <submittedName>
        <fullName evidence="3">ATPase</fullName>
    </submittedName>
</protein>
<dbReference type="PANTHER" id="PTHR34704:SF1">
    <property type="entry name" value="ATPASE"/>
    <property type="match status" value="1"/>
</dbReference>
<dbReference type="RefSeq" id="WP_211530401.1">
    <property type="nucleotide sequence ID" value="NZ_JWHL01000004.1"/>
</dbReference>
<feature type="domain" description="ATPase" evidence="1">
    <location>
        <begin position="5"/>
        <end position="207"/>
    </location>
</feature>
<reference evidence="3" key="1">
    <citation type="submission" date="2014-12" db="EMBL/GenBank/DDBJ databases">
        <authorList>
            <person name="Huang H.-H."/>
            <person name="Chen S.-C."/>
            <person name="Lai M.-C."/>
        </authorList>
    </citation>
    <scope>NUCLEOTIDE SEQUENCE</scope>
    <source>
        <strain evidence="3">K1F9705b</strain>
    </source>
</reference>
<evidence type="ECO:0000259" key="1">
    <source>
        <dbReference type="Pfam" id="PF01637"/>
    </source>
</evidence>